<dbReference type="InterPro" id="IPR007197">
    <property type="entry name" value="rSAM"/>
</dbReference>
<accession>A0A918H2D5</accession>
<dbReference type="PANTHER" id="PTHR43273:SF8">
    <property type="entry name" value="RADICAL SAM DOMAIN PROTEIN"/>
    <property type="match status" value="1"/>
</dbReference>
<protein>
    <submittedName>
        <fullName evidence="6">Radical SAM protein</fullName>
    </submittedName>
</protein>
<dbReference type="InterPro" id="IPR013785">
    <property type="entry name" value="Aldolase_TIM"/>
</dbReference>
<evidence type="ECO:0000313" key="6">
    <source>
        <dbReference type="EMBL" id="GGT32225.1"/>
    </source>
</evidence>
<dbReference type="SFLD" id="SFLDS00029">
    <property type="entry name" value="Radical_SAM"/>
    <property type="match status" value="1"/>
</dbReference>
<dbReference type="Proteomes" id="UP000646776">
    <property type="component" value="Unassembled WGS sequence"/>
</dbReference>
<comment type="caution">
    <text evidence="6">The sequence shown here is derived from an EMBL/GenBank/DDBJ whole genome shotgun (WGS) entry which is preliminary data.</text>
</comment>
<dbReference type="Pfam" id="PF04055">
    <property type="entry name" value="Radical_SAM"/>
    <property type="match status" value="1"/>
</dbReference>
<dbReference type="CDD" id="cd01335">
    <property type="entry name" value="Radical_SAM"/>
    <property type="match status" value="1"/>
</dbReference>
<dbReference type="NCBIfam" id="NF041718">
    <property type="entry name" value="rSAM_phane_AMC"/>
    <property type="match status" value="1"/>
</dbReference>
<proteinExistence type="predicted"/>
<dbReference type="AlphaFoldDB" id="A0A918H2D5"/>
<evidence type="ECO:0000256" key="1">
    <source>
        <dbReference type="ARBA" id="ARBA00022691"/>
    </source>
</evidence>
<keyword evidence="7" id="KW-1185">Reference proteome</keyword>
<dbReference type="SFLD" id="SFLDG01072">
    <property type="entry name" value="dehydrogenase_like"/>
    <property type="match status" value="1"/>
</dbReference>
<keyword evidence="2" id="KW-0479">Metal-binding</keyword>
<reference evidence="6" key="1">
    <citation type="journal article" date="2014" name="Int. J. Syst. Evol. Microbiol.">
        <title>Complete genome sequence of Corynebacterium casei LMG S-19264T (=DSM 44701T), isolated from a smear-ripened cheese.</title>
        <authorList>
            <consortium name="US DOE Joint Genome Institute (JGI-PGF)"/>
            <person name="Walter F."/>
            <person name="Albersmeier A."/>
            <person name="Kalinowski J."/>
            <person name="Ruckert C."/>
        </authorList>
    </citation>
    <scope>NUCLEOTIDE SEQUENCE</scope>
    <source>
        <strain evidence="6">JCM 4125</strain>
    </source>
</reference>
<evidence type="ECO:0000256" key="4">
    <source>
        <dbReference type="ARBA" id="ARBA00023014"/>
    </source>
</evidence>
<keyword evidence="4" id="KW-0411">Iron-sulfur</keyword>
<dbReference type="Gene3D" id="3.20.20.70">
    <property type="entry name" value="Aldolase class I"/>
    <property type="match status" value="1"/>
</dbReference>
<dbReference type="PANTHER" id="PTHR43273">
    <property type="entry name" value="ANAEROBIC SULFATASE-MATURATING ENZYME HOMOLOG ASLB-RELATED"/>
    <property type="match status" value="1"/>
</dbReference>
<evidence type="ECO:0000259" key="5">
    <source>
        <dbReference type="PROSITE" id="PS51918"/>
    </source>
</evidence>
<gene>
    <name evidence="6" type="ORF">GCM10010226_05510</name>
</gene>
<evidence type="ECO:0000256" key="2">
    <source>
        <dbReference type="ARBA" id="ARBA00022723"/>
    </source>
</evidence>
<dbReference type="GO" id="GO:0016491">
    <property type="term" value="F:oxidoreductase activity"/>
    <property type="evidence" value="ECO:0007669"/>
    <property type="project" value="InterPro"/>
</dbReference>
<dbReference type="GO" id="GO:0051536">
    <property type="term" value="F:iron-sulfur cluster binding"/>
    <property type="evidence" value="ECO:0007669"/>
    <property type="project" value="UniProtKB-KW"/>
</dbReference>
<dbReference type="SUPFAM" id="SSF102114">
    <property type="entry name" value="Radical SAM enzymes"/>
    <property type="match status" value="1"/>
</dbReference>
<feature type="domain" description="Radical SAM core" evidence="5">
    <location>
        <begin position="12"/>
        <end position="229"/>
    </location>
</feature>
<dbReference type="SFLD" id="SFLDG01386">
    <property type="entry name" value="main_SPASM_domain-containing"/>
    <property type="match status" value="1"/>
</dbReference>
<organism evidence="6 7">
    <name type="scientific">Streptomyces phaeofaciens</name>
    <dbReference type="NCBI Taxonomy" id="68254"/>
    <lineage>
        <taxon>Bacteria</taxon>
        <taxon>Bacillati</taxon>
        <taxon>Actinomycetota</taxon>
        <taxon>Actinomycetes</taxon>
        <taxon>Kitasatosporales</taxon>
        <taxon>Streptomycetaceae</taxon>
        <taxon>Streptomyces</taxon>
    </lineage>
</organism>
<keyword evidence="1" id="KW-0949">S-adenosyl-L-methionine</keyword>
<dbReference type="GO" id="GO:0046872">
    <property type="term" value="F:metal ion binding"/>
    <property type="evidence" value="ECO:0007669"/>
    <property type="project" value="UniProtKB-KW"/>
</dbReference>
<name>A0A918H2D5_9ACTN</name>
<dbReference type="RefSeq" id="WP_189707020.1">
    <property type="nucleotide sequence ID" value="NZ_BMSA01000001.1"/>
</dbReference>
<dbReference type="EMBL" id="BMSA01000001">
    <property type="protein sequence ID" value="GGT32225.1"/>
    <property type="molecule type" value="Genomic_DNA"/>
</dbReference>
<dbReference type="PROSITE" id="PS51918">
    <property type="entry name" value="RADICAL_SAM"/>
    <property type="match status" value="1"/>
</dbReference>
<reference evidence="6" key="2">
    <citation type="submission" date="2020-09" db="EMBL/GenBank/DDBJ databases">
        <authorList>
            <person name="Sun Q."/>
            <person name="Ohkuma M."/>
        </authorList>
    </citation>
    <scope>NUCLEOTIDE SEQUENCE</scope>
    <source>
        <strain evidence="6">JCM 4125</strain>
    </source>
</reference>
<evidence type="ECO:0000256" key="3">
    <source>
        <dbReference type="ARBA" id="ARBA00023004"/>
    </source>
</evidence>
<dbReference type="InterPro" id="IPR058240">
    <property type="entry name" value="rSAM_sf"/>
</dbReference>
<sequence length="376" mass="40315">MREAAPPSPPTRLARTSSLVLLQPTPLCNLDCSYCYLPSRELARVMSPDVADAVAHTVEVWSAHHPVTVLWHGGEPLATGLPRLTALLDRFPPGRGHPVRHAVQTNGTLLDDAWCRLFVERGIEVSVSIDGPGPGARADRGGHDTTGRALRGIALLREHGIPFGAVTVVSDPCPRRAVELHRWFSGLGCRTLGVNLVERKGVNVRSIADEADPAGFWAALAACGRADPRMALRDVEHALRYVRAEVAGVAQRLAGQPVDPLPMITWDGQVVPVSPDLAGFTSPRLGAFTVGDVRDVGLAGCLARAERVPWVAEALAGIDACRAGCALFAYCRGGQAANKYFETGRLDATETAFCRSSRKLLMEGLIHDAERVTLDT</sequence>
<evidence type="ECO:0000313" key="7">
    <source>
        <dbReference type="Proteomes" id="UP000646776"/>
    </source>
</evidence>
<dbReference type="SFLD" id="SFLDG01067">
    <property type="entry name" value="SPASM/twitch_domain_containing"/>
    <property type="match status" value="1"/>
</dbReference>
<dbReference type="InterPro" id="IPR023867">
    <property type="entry name" value="Sulphatase_maturase_rSAM"/>
</dbReference>
<keyword evidence="3" id="KW-0408">Iron</keyword>